<dbReference type="EMBL" id="LSRX01001422">
    <property type="protein sequence ID" value="OLP80046.1"/>
    <property type="molecule type" value="Genomic_DNA"/>
</dbReference>
<sequence length="134" mass="14804">MARRWFIRWRHLDGVVVHKVAAGAHGGMDSPTLIGCVDGGGDRATGLILDCLWRLFGHEEVEAGLADLEDGTPAALRRWALELARAEELQSIWRHAAERKEPPKSSRDLWAVASAVVAHMRQALRSFFGRNLGA</sequence>
<comment type="caution">
    <text evidence="1">The sequence shown here is derived from an EMBL/GenBank/DDBJ whole genome shotgun (WGS) entry which is preliminary data.</text>
</comment>
<organism evidence="1 2">
    <name type="scientific">Symbiodinium microadriaticum</name>
    <name type="common">Dinoflagellate</name>
    <name type="synonym">Zooxanthella microadriatica</name>
    <dbReference type="NCBI Taxonomy" id="2951"/>
    <lineage>
        <taxon>Eukaryota</taxon>
        <taxon>Sar</taxon>
        <taxon>Alveolata</taxon>
        <taxon>Dinophyceae</taxon>
        <taxon>Suessiales</taxon>
        <taxon>Symbiodiniaceae</taxon>
        <taxon>Symbiodinium</taxon>
    </lineage>
</organism>
<dbReference type="AlphaFoldDB" id="A0A1Q9CAV2"/>
<gene>
    <name evidence="1" type="ORF">AK812_SmicGene39590</name>
</gene>
<protein>
    <submittedName>
        <fullName evidence="1">Uncharacterized protein</fullName>
    </submittedName>
</protein>
<keyword evidence="2" id="KW-1185">Reference proteome</keyword>
<dbReference type="Proteomes" id="UP000186817">
    <property type="component" value="Unassembled WGS sequence"/>
</dbReference>
<reference evidence="1 2" key="1">
    <citation type="submission" date="2016-02" db="EMBL/GenBank/DDBJ databases">
        <title>Genome analysis of coral dinoflagellate symbionts highlights evolutionary adaptations to a symbiotic lifestyle.</title>
        <authorList>
            <person name="Aranda M."/>
            <person name="Li Y."/>
            <person name="Liew Y.J."/>
            <person name="Baumgarten S."/>
            <person name="Simakov O."/>
            <person name="Wilson M."/>
            <person name="Piel J."/>
            <person name="Ashoor H."/>
            <person name="Bougouffa S."/>
            <person name="Bajic V.B."/>
            <person name="Ryu T."/>
            <person name="Ravasi T."/>
            <person name="Bayer T."/>
            <person name="Micklem G."/>
            <person name="Kim H."/>
            <person name="Bhak J."/>
            <person name="Lajeunesse T.C."/>
            <person name="Voolstra C.R."/>
        </authorList>
    </citation>
    <scope>NUCLEOTIDE SEQUENCE [LARGE SCALE GENOMIC DNA]</scope>
    <source>
        <strain evidence="1 2">CCMP2467</strain>
    </source>
</reference>
<evidence type="ECO:0000313" key="2">
    <source>
        <dbReference type="Proteomes" id="UP000186817"/>
    </source>
</evidence>
<accession>A0A1Q9CAV2</accession>
<proteinExistence type="predicted"/>
<name>A0A1Q9CAV2_SYMMI</name>
<evidence type="ECO:0000313" key="1">
    <source>
        <dbReference type="EMBL" id="OLP80046.1"/>
    </source>
</evidence>